<accession>A0AAW2HQ15</accession>
<name>A0AAW2HQ15_9NEOP</name>
<feature type="compositionally biased region" description="Acidic residues" evidence="1">
    <location>
        <begin position="166"/>
        <end position="184"/>
    </location>
</feature>
<gene>
    <name evidence="2" type="ORF">PYX00_005068</name>
</gene>
<evidence type="ECO:0008006" key="3">
    <source>
        <dbReference type="Google" id="ProtNLM"/>
    </source>
</evidence>
<evidence type="ECO:0000313" key="2">
    <source>
        <dbReference type="EMBL" id="KAL0271921.1"/>
    </source>
</evidence>
<organism evidence="2">
    <name type="scientific">Menopon gallinae</name>
    <name type="common">poultry shaft louse</name>
    <dbReference type="NCBI Taxonomy" id="328185"/>
    <lineage>
        <taxon>Eukaryota</taxon>
        <taxon>Metazoa</taxon>
        <taxon>Ecdysozoa</taxon>
        <taxon>Arthropoda</taxon>
        <taxon>Hexapoda</taxon>
        <taxon>Insecta</taxon>
        <taxon>Pterygota</taxon>
        <taxon>Neoptera</taxon>
        <taxon>Paraneoptera</taxon>
        <taxon>Psocodea</taxon>
        <taxon>Troctomorpha</taxon>
        <taxon>Phthiraptera</taxon>
        <taxon>Amblycera</taxon>
        <taxon>Menoponidae</taxon>
        <taxon>Menopon</taxon>
    </lineage>
</organism>
<dbReference type="AlphaFoldDB" id="A0AAW2HQ15"/>
<reference evidence="2" key="1">
    <citation type="journal article" date="2024" name="Gigascience">
        <title>Chromosome-level genome of the poultry shaft louse Menopon gallinae provides insight into the host-switching and adaptive evolution of parasitic lice.</title>
        <authorList>
            <person name="Xu Y."/>
            <person name="Ma L."/>
            <person name="Liu S."/>
            <person name="Liang Y."/>
            <person name="Liu Q."/>
            <person name="He Z."/>
            <person name="Tian L."/>
            <person name="Duan Y."/>
            <person name="Cai W."/>
            <person name="Li H."/>
            <person name="Song F."/>
        </authorList>
    </citation>
    <scope>NUCLEOTIDE SEQUENCE</scope>
    <source>
        <strain evidence="2">Cailab_2023a</strain>
    </source>
</reference>
<protein>
    <recommendedName>
        <fullName evidence="3">SAP domain-containing protein</fullName>
    </recommendedName>
</protein>
<proteinExistence type="predicted"/>
<evidence type="ECO:0000256" key="1">
    <source>
        <dbReference type="SAM" id="MobiDB-lite"/>
    </source>
</evidence>
<feature type="region of interest" description="Disordered" evidence="1">
    <location>
        <begin position="161"/>
        <end position="190"/>
    </location>
</feature>
<feature type="region of interest" description="Disordered" evidence="1">
    <location>
        <begin position="53"/>
        <end position="86"/>
    </location>
</feature>
<comment type="caution">
    <text evidence="2">The sequence shown here is derived from an EMBL/GenBank/DDBJ whole genome shotgun (WGS) entry which is preliminary data.</text>
</comment>
<dbReference type="EMBL" id="JARGDH010000003">
    <property type="protein sequence ID" value="KAL0271921.1"/>
    <property type="molecule type" value="Genomic_DNA"/>
</dbReference>
<sequence>MPDEGGLSASDNFRLVEFLRTNGSFRSSADVAGCRSALLPLFSSVEDRLRAAHSPTGPFRSLRSPRRRSKAPGRSGAFSGEDGEPVSLLPENVRRLLRCRKREPLPGEGERADGIPTSTDFDVGLLSTFPSLKEELQKRSLKTSGHKARLQDGLLMAVALESEREQGEDECQESDEGDSDEDRDFGDGSIPHSCCSLRRVNVAFVG</sequence>